<dbReference type="InterPro" id="IPR009951">
    <property type="entry name" value="Host-nuc_inhib_Gam"/>
</dbReference>
<proteinExistence type="predicted"/>
<dbReference type="GO" id="GO:0003690">
    <property type="term" value="F:double-stranded DNA binding"/>
    <property type="evidence" value="ECO:0007669"/>
    <property type="project" value="InterPro"/>
</dbReference>
<gene>
    <name evidence="1" type="ORF">LEP1GSC029_3399</name>
</gene>
<dbReference type="GO" id="GO:0042262">
    <property type="term" value="P:DNA protection"/>
    <property type="evidence" value="ECO:0007669"/>
    <property type="project" value="InterPro"/>
</dbReference>
<organism evidence="1 2">
    <name type="scientific">Leptospira interrogans str. 2002000626</name>
    <dbReference type="NCBI Taxonomy" id="996803"/>
    <lineage>
        <taxon>Bacteria</taxon>
        <taxon>Pseudomonadati</taxon>
        <taxon>Spirochaetota</taxon>
        <taxon>Spirochaetia</taxon>
        <taxon>Leptospirales</taxon>
        <taxon>Leptospiraceae</taxon>
        <taxon>Leptospira</taxon>
    </lineage>
</organism>
<dbReference type="Gene3D" id="1.20.5.170">
    <property type="match status" value="1"/>
</dbReference>
<dbReference type="Pfam" id="PF07352">
    <property type="entry name" value="Phage_Mu_Gam"/>
    <property type="match status" value="1"/>
</dbReference>
<dbReference type="EMBL" id="AFJL02000087">
    <property type="protein sequence ID" value="EMY05362.1"/>
    <property type="molecule type" value="Genomic_DNA"/>
</dbReference>
<comment type="caution">
    <text evidence="1">The sequence shown here is derived from an EMBL/GenBank/DDBJ whole genome shotgun (WGS) entry which is preliminary data.</text>
</comment>
<dbReference type="AlphaFoldDB" id="A0A829CZG4"/>
<name>A0A829CZG4_LEPIR</name>
<evidence type="ECO:0000313" key="1">
    <source>
        <dbReference type="EMBL" id="EMY05362.1"/>
    </source>
</evidence>
<evidence type="ECO:0000313" key="2">
    <source>
        <dbReference type="Proteomes" id="UP000012329"/>
    </source>
</evidence>
<accession>A0A829CZG4</accession>
<dbReference type="Proteomes" id="UP000012329">
    <property type="component" value="Unassembled WGS sequence"/>
</dbReference>
<protein>
    <submittedName>
        <fullName evidence="1">Gam-like protein</fullName>
    </submittedName>
</protein>
<reference evidence="1 2" key="1">
    <citation type="submission" date="2013-02" db="EMBL/GenBank/DDBJ databases">
        <authorList>
            <person name="Harkins D.M."/>
            <person name="Durkin A.S."/>
            <person name="Brinkac L.M."/>
            <person name="Haft D.H."/>
            <person name="Selengut J.D."/>
            <person name="Sanka R."/>
            <person name="DePew J."/>
            <person name="Purushe J."/>
            <person name="Whelen A.C."/>
            <person name="Vinetz J.M."/>
            <person name="Sutton G.G."/>
            <person name="Nierman W.C."/>
            <person name="Fouts D.E."/>
        </authorList>
    </citation>
    <scope>NUCLEOTIDE SEQUENCE [LARGE SCALE GENOMIC DNA]</scope>
    <source>
        <strain evidence="1 2">2002000626</strain>
    </source>
</reference>
<dbReference type="SUPFAM" id="SSF161266">
    <property type="entry name" value="Gam-like"/>
    <property type="match status" value="1"/>
</dbReference>
<sequence length="178" mass="20796">MSTTQNQPPKTLEDLNSKMQRLVEIESDLKRIEGEKNSEVESVRSRFVDTERDLVFEKEELDKQVRDFVMQNKDTLFAHRKTVELPFATIKKIDSQEIEITDEKSKELPPYSVDLIEKFYPERANNAIQIKKTVKKTALKSWTDAELAKVGATRFFNTNINYKLRLELPETDVARDLE</sequence>